<dbReference type="RefSeq" id="WP_022530418.1">
    <property type="nucleotide sequence ID" value="NZ_KI271600.1"/>
</dbReference>
<feature type="domain" description="ABC transporter" evidence="9">
    <location>
        <begin position="270"/>
        <end position="506"/>
    </location>
</feature>
<feature type="domain" description="ABC transporter" evidence="9">
    <location>
        <begin position="14"/>
        <end position="249"/>
    </location>
</feature>
<dbReference type="FunFam" id="3.40.50.300:FF:000127">
    <property type="entry name" value="Ribose import ATP-binding protein RbsA"/>
    <property type="match status" value="1"/>
</dbReference>
<dbReference type="STRING" id="1231336.L248_1086"/>
<dbReference type="CDD" id="cd03216">
    <property type="entry name" value="ABC_Carb_Monos_I"/>
    <property type="match status" value="1"/>
</dbReference>
<keyword evidence="3" id="KW-1003">Cell membrane</keyword>
<evidence type="ECO:0000259" key="9">
    <source>
        <dbReference type="PROSITE" id="PS50893"/>
    </source>
</evidence>
<protein>
    <submittedName>
        <fullName evidence="10">YtfR</fullName>
    </submittedName>
</protein>
<dbReference type="InterPro" id="IPR017871">
    <property type="entry name" value="ABC_transporter-like_CS"/>
</dbReference>
<keyword evidence="6" id="KW-0067">ATP-binding</keyword>
<evidence type="ECO:0000256" key="5">
    <source>
        <dbReference type="ARBA" id="ARBA00022741"/>
    </source>
</evidence>
<dbReference type="GO" id="GO:0005886">
    <property type="term" value="C:plasma membrane"/>
    <property type="evidence" value="ECO:0007669"/>
    <property type="project" value="UniProtKB-SubCell"/>
</dbReference>
<dbReference type="CDD" id="cd03215">
    <property type="entry name" value="ABC_Carb_Monos_II"/>
    <property type="match status" value="1"/>
</dbReference>
<dbReference type="Proteomes" id="UP000030647">
    <property type="component" value="Unassembled WGS sequence"/>
</dbReference>
<reference evidence="11" key="1">
    <citation type="journal article" date="2013" name="Genome Announc.">
        <title>Whole-Genome Sequencing of Lactobacillus shenzhenensis Strain LY-73T.</title>
        <authorList>
            <person name="Lin Z."/>
            <person name="Liu Z."/>
            <person name="Yang R."/>
            <person name="Zou Y."/>
            <person name="Wan D."/>
            <person name="Chen J."/>
            <person name="Guo M."/>
            <person name="Zhao J."/>
            <person name="Fang C."/>
            <person name="Yang R."/>
            <person name="Liu F."/>
        </authorList>
    </citation>
    <scope>NUCLEOTIDE SEQUENCE [LARGE SCALE GENOMIC DNA]</scope>
    <source>
        <strain evidence="11">LY-73</strain>
    </source>
</reference>
<dbReference type="InterPro" id="IPR003593">
    <property type="entry name" value="AAA+_ATPase"/>
</dbReference>
<dbReference type="PROSITE" id="PS50893">
    <property type="entry name" value="ABC_TRANSPORTER_2"/>
    <property type="match status" value="2"/>
</dbReference>
<evidence type="ECO:0000256" key="1">
    <source>
        <dbReference type="ARBA" id="ARBA00004202"/>
    </source>
</evidence>
<evidence type="ECO:0000313" key="11">
    <source>
        <dbReference type="Proteomes" id="UP000030647"/>
    </source>
</evidence>
<evidence type="ECO:0000256" key="7">
    <source>
        <dbReference type="ARBA" id="ARBA00022967"/>
    </source>
</evidence>
<keyword evidence="2" id="KW-0813">Transport</keyword>
<dbReference type="eggNOG" id="COG1129">
    <property type="taxonomic scope" value="Bacteria"/>
</dbReference>
<dbReference type="PANTHER" id="PTHR43790:SF9">
    <property type="entry name" value="GALACTOFURANOSE TRANSPORTER ATP-BINDING PROTEIN YTFR"/>
    <property type="match status" value="1"/>
</dbReference>
<dbReference type="InterPro" id="IPR003439">
    <property type="entry name" value="ABC_transporter-like_ATP-bd"/>
</dbReference>
<sequence length="508" mass="56599">MRETPTVKKGDVVLSMRHIAKYFPGVKALDDVQLDLRAGEVHALMGENGAGKSTLIKVMTGVYERTSGTVTLHGQDINPKTPQEAQDLGISTVYQEVNLCPNLSVAENVYIGRQPMRFGQIDWHRMNADAVKLLESLDIHVDVTKTLDSYSVSVQQMIAIARAVDMSAGVLILDEPTSSLDSNEVAQLFAIIRHLRDQNMAILFVTHFMDQVYAISDRITVLRNGRYIGEYLAKDLPELDLVTKMIGQKFVDANTQAHRPSKDYSTVRFVRMEDISKRGLVHDFSMAVRAGEVLGLAGLLGSGRTEVAELLFGVTHFDDGVIYVGNDEVKRMNPRKALADQLGYCSEDRKVSGIVGDLSIRENIMLSLQAKKGLRRIPLKKQQEVAQKYIDLLDIKTPSMEKKIGDLSGGNQQKVLLARWLATDPKLLILDEPTRGIDINTKREIENLIVKLSRQGMAIIFISSEYEEMVRTCDRIIVLRDRHAVGELTDNQISQDNIMKVIAGGVAQ</sequence>
<dbReference type="GO" id="GO:0016887">
    <property type="term" value="F:ATP hydrolysis activity"/>
    <property type="evidence" value="ECO:0007669"/>
    <property type="project" value="InterPro"/>
</dbReference>
<dbReference type="OrthoDB" id="501320at2"/>
<dbReference type="Pfam" id="PF00005">
    <property type="entry name" value="ABC_tran"/>
    <property type="match status" value="2"/>
</dbReference>
<name>U4TR12_9LACO</name>
<dbReference type="EMBL" id="KI271600">
    <property type="protein sequence ID" value="ERL64318.1"/>
    <property type="molecule type" value="Genomic_DNA"/>
</dbReference>
<evidence type="ECO:0000256" key="3">
    <source>
        <dbReference type="ARBA" id="ARBA00022475"/>
    </source>
</evidence>
<dbReference type="SUPFAM" id="SSF52540">
    <property type="entry name" value="P-loop containing nucleoside triphosphate hydrolases"/>
    <property type="match status" value="2"/>
</dbReference>
<evidence type="ECO:0000256" key="2">
    <source>
        <dbReference type="ARBA" id="ARBA00022448"/>
    </source>
</evidence>
<keyword evidence="11" id="KW-1185">Reference proteome</keyword>
<dbReference type="PANTHER" id="PTHR43790">
    <property type="entry name" value="CARBOHYDRATE TRANSPORT ATP-BINDING PROTEIN MG119-RELATED"/>
    <property type="match status" value="1"/>
</dbReference>
<accession>U4TR12</accession>
<keyword evidence="7" id="KW-1278">Translocase</keyword>
<dbReference type="PROSITE" id="PS00211">
    <property type="entry name" value="ABC_TRANSPORTER_1"/>
    <property type="match status" value="1"/>
</dbReference>
<dbReference type="HOGENOM" id="CLU_000604_92_3_9"/>
<dbReference type="InterPro" id="IPR050107">
    <property type="entry name" value="ABC_carbohydrate_import_ATPase"/>
</dbReference>
<dbReference type="Gene3D" id="3.40.50.300">
    <property type="entry name" value="P-loop containing nucleotide triphosphate hydrolases"/>
    <property type="match status" value="2"/>
</dbReference>
<evidence type="ECO:0000256" key="6">
    <source>
        <dbReference type="ARBA" id="ARBA00022840"/>
    </source>
</evidence>
<dbReference type="SMART" id="SM00382">
    <property type="entry name" value="AAA"/>
    <property type="match status" value="2"/>
</dbReference>
<keyword evidence="4" id="KW-0677">Repeat</keyword>
<evidence type="ECO:0000313" key="10">
    <source>
        <dbReference type="EMBL" id="ERL64318.1"/>
    </source>
</evidence>
<evidence type="ECO:0000256" key="4">
    <source>
        <dbReference type="ARBA" id="ARBA00022737"/>
    </source>
</evidence>
<comment type="subcellular location">
    <subcellularLocation>
        <location evidence="1">Cell membrane</location>
        <topology evidence="1">Peripheral membrane protein</topology>
    </subcellularLocation>
</comment>
<dbReference type="AlphaFoldDB" id="U4TR12"/>
<keyword evidence="5" id="KW-0547">Nucleotide-binding</keyword>
<dbReference type="GO" id="GO:0005524">
    <property type="term" value="F:ATP binding"/>
    <property type="evidence" value="ECO:0007669"/>
    <property type="project" value="UniProtKB-KW"/>
</dbReference>
<organism evidence="10 11">
    <name type="scientific">Schleiferilactobacillus shenzhenensis LY-73</name>
    <dbReference type="NCBI Taxonomy" id="1231336"/>
    <lineage>
        <taxon>Bacteria</taxon>
        <taxon>Bacillati</taxon>
        <taxon>Bacillota</taxon>
        <taxon>Bacilli</taxon>
        <taxon>Lactobacillales</taxon>
        <taxon>Lactobacillaceae</taxon>
        <taxon>Schleiferilactobacillus</taxon>
    </lineage>
</organism>
<dbReference type="InterPro" id="IPR027417">
    <property type="entry name" value="P-loop_NTPase"/>
</dbReference>
<keyword evidence="8" id="KW-0472">Membrane</keyword>
<gene>
    <name evidence="10" type="primary">ytfR</name>
    <name evidence="10" type="ORF">L248_1086</name>
</gene>
<evidence type="ECO:0000256" key="8">
    <source>
        <dbReference type="ARBA" id="ARBA00023136"/>
    </source>
</evidence>
<proteinExistence type="predicted"/>